<organism evidence="1 2">
    <name type="scientific">Cryomyces minteri</name>
    <dbReference type="NCBI Taxonomy" id="331657"/>
    <lineage>
        <taxon>Eukaryota</taxon>
        <taxon>Fungi</taxon>
        <taxon>Dikarya</taxon>
        <taxon>Ascomycota</taxon>
        <taxon>Pezizomycotina</taxon>
        <taxon>Dothideomycetes</taxon>
        <taxon>Dothideomycetes incertae sedis</taxon>
        <taxon>Cryomyces</taxon>
    </lineage>
</organism>
<reference evidence="1 2" key="1">
    <citation type="submission" date="2017-03" db="EMBL/GenBank/DDBJ databases">
        <title>Genomes of endolithic fungi from Antarctica.</title>
        <authorList>
            <person name="Coleine C."/>
            <person name="Masonjones S."/>
            <person name="Stajich J.E."/>
        </authorList>
    </citation>
    <scope>NUCLEOTIDE SEQUENCE [LARGE SCALE GENOMIC DNA]</scope>
    <source>
        <strain evidence="1 2">CCFEE 5187</strain>
    </source>
</reference>
<dbReference type="OrthoDB" id="3624420at2759"/>
<evidence type="ECO:0000313" key="1">
    <source>
        <dbReference type="EMBL" id="TKA70737.1"/>
    </source>
</evidence>
<dbReference type="AlphaFoldDB" id="A0A4U0X4W5"/>
<evidence type="ECO:0000313" key="2">
    <source>
        <dbReference type="Proteomes" id="UP000308768"/>
    </source>
</evidence>
<dbReference type="EMBL" id="NAJN01000621">
    <property type="protein sequence ID" value="TKA70737.1"/>
    <property type="molecule type" value="Genomic_DNA"/>
</dbReference>
<gene>
    <name evidence="1" type="ORF">B0A49_05451</name>
</gene>
<keyword evidence="2" id="KW-1185">Reference proteome</keyword>
<sequence length="158" mass="16283">MGLDATRVISSISSRAGIEPPPVEPVNPSSNLIISIVNDASYLFAREAISAAATTVAQLIHACNSFTRFVSGLSAVGLNAAIIKQVVCANEHVVTAAQGQAEIGIWSMDIFVTEIISAGIAAEYLAYMCANLHVPSMDAVGLNGTAVSIAVCNAAHGR</sequence>
<name>A0A4U0X4W5_9PEZI</name>
<dbReference type="Proteomes" id="UP000308768">
    <property type="component" value="Unassembled WGS sequence"/>
</dbReference>
<dbReference type="STRING" id="331657.A0A4U0X4W5"/>
<protein>
    <submittedName>
        <fullName evidence="1">Uncharacterized protein</fullName>
    </submittedName>
</protein>
<accession>A0A4U0X4W5</accession>
<comment type="caution">
    <text evidence="1">The sequence shown here is derived from an EMBL/GenBank/DDBJ whole genome shotgun (WGS) entry which is preliminary data.</text>
</comment>
<proteinExistence type="predicted"/>